<feature type="transmembrane region" description="Helical" evidence="1">
    <location>
        <begin position="44"/>
        <end position="65"/>
    </location>
</feature>
<proteinExistence type="predicted"/>
<evidence type="ECO:0000313" key="3">
    <source>
        <dbReference type="Proteomes" id="UP000837857"/>
    </source>
</evidence>
<keyword evidence="1" id="KW-1133">Transmembrane helix</keyword>
<reference evidence="2" key="1">
    <citation type="submission" date="2022-03" db="EMBL/GenBank/DDBJ databases">
        <authorList>
            <person name="Martin H S."/>
        </authorList>
    </citation>
    <scope>NUCLEOTIDE SEQUENCE</scope>
</reference>
<feature type="non-terminal residue" evidence="2">
    <location>
        <position position="1"/>
    </location>
</feature>
<evidence type="ECO:0000256" key="1">
    <source>
        <dbReference type="SAM" id="Phobius"/>
    </source>
</evidence>
<keyword evidence="3" id="KW-1185">Reference proteome</keyword>
<keyword evidence="1" id="KW-0472">Membrane</keyword>
<organism evidence="2 3">
    <name type="scientific">Iphiclides podalirius</name>
    <name type="common">scarce swallowtail</name>
    <dbReference type="NCBI Taxonomy" id="110791"/>
    <lineage>
        <taxon>Eukaryota</taxon>
        <taxon>Metazoa</taxon>
        <taxon>Ecdysozoa</taxon>
        <taxon>Arthropoda</taxon>
        <taxon>Hexapoda</taxon>
        <taxon>Insecta</taxon>
        <taxon>Pterygota</taxon>
        <taxon>Neoptera</taxon>
        <taxon>Endopterygota</taxon>
        <taxon>Lepidoptera</taxon>
        <taxon>Glossata</taxon>
        <taxon>Ditrysia</taxon>
        <taxon>Papilionoidea</taxon>
        <taxon>Papilionidae</taxon>
        <taxon>Papilioninae</taxon>
        <taxon>Iphiclides</taxon>
    </lineage>
</organism>
<gene>
    <name evidence="2" type="ORF">IPOD504_LOCUS13653</name>
</gene>
<protein>
    <submittedName>
        <fullName evidence="2">Uncharacterized protein</fullName>
    </submittedName>
</protein>
<sequence>MQVKDKEHCLAWGSSYKSVHLKVEGNSSKSLQNGARVSRGDGGAYGVVALVVSIILICSVSHSILAPPPPPPPPLPLTVASTRYTIMCPYICISLPEQIAFPLKTNN</sequence>
<keyword evidence="1" id="KW-0812">Transmembrane</keyword>
<name>A0ABN8ITW1_9NEOP</name>
<dbReference type="EMBL" id="OW152816">
    <property type="protein sequence ID" value="CAH2066941.1"/>
    <property type="molecule type" value="Genomic_DNA"/>
</dbReference>
<accession>A0ABN8ITW1</accession>
<evidence type="ECO:0000313" key="2">
    <source>
        <dbReference type="EMBL" id="CAH2066941.1"/>
    </source>
</evidence>
<dbReference type="Proteomes" id="UP000837857">
    <property type="component" value="Chromosome 4"/>
</dbReference>